<evidence type="ECO:0000259" key="4">
    <source>
        <dbReference type="Pfam" id="PF16077"/>
    </source>
</evidence>
<keyword evidence="1" id="KW-0732">Signal</keyword>
<protein>
    <submittedName>
        <fullName evidence="5">Neurotrophin 1-like 3</fullName>
    </submittedName>
</protein>
<dbReference type="InterPro" id="IPR029034">
    <property type="entry name" value="Cystine-knot_cytokine"/>
</dbReference>
<gene>
    <name evidence="5" type="primary">NT1-L3</name>
    <name evidence="5" type="ORF">Hamer_G006078</name>
</gene>
<dbReference type="FunFam" id="2.10.90.10:FF:000035">
    <property type="entry name" value="Spz1"/>
    <property type="match status" value="1"/>
</dbReference>
<dbReference type="AlphaFoldDB" id="A0A8J5JFG2"/>
<dbReference type="Proteomes" id="UP000747542">
    <property type="component" value="Unassembled WGS sequence"/>
</dbReference>
<dbReference type="GO" id="GO:0021556">
    <property type="term" value="P:central nervous system formation"/>
    <property type="evidence" value="ECO:0007669"/>
    <property type="project" value="TreeGrafter"/>
</dbReference>
<evidence type="ECO:0000313" key="5">
    <source>
        <dbReference type="EMBL" id="KAG7156346.1"/>
    </source>
</evidence>
<dbReference type="PANTHER" id="PTHR23199:SF12">
    <property type="entry name" value="NEUROTROPHIN 1-RELATED"/>
    <property type="match status" value="1"/>
</dbReference>
<feature type="domain" description="Spaetzle" evidence="4">
    <location>
        <begin position="171"/>
        <end position="265"/>
    </location>
</feature>
<reference evidence="5" key="1">
    <citation type="journal article" date="2021" name="Sci. Adv.">
        <title>The American lobster genome reveals insights on longevity, neural, and immune adaptations.</title>
        <authorList>
            <person name="Polinski J.M."/>
            <person name="Zimin A.V."/>
            <person name="Clark K.F."/>
            <person name="Kohn A.B."/>
            <person name="Sadowski N."/>
            <person name="Timp W."/>
            <person name="Ptitsyn A."/>
            <person name="Khanna P."/>
            <person name="Romanova D.Y."/>
            <person name="Williams P."/>
            <person name="Greenwood S.J."/>
            <person name="Moroz L.L."/>
            <person name="Walt D.R."/>
            <person name="Bodnar A.G."/>
        </authorList>
    </citation>
    <scope>NUCLEOTIDE SEQUENCE</scope>
    <source>
        <strain evidence="5">GMGI-L3</strain>
    </source>
</reference>
<dbReference type="GO" id="GO:0045087">
    <property type="term" value="P:innate immune response"/>
    <property type="evidence" value="ECO:0007669"/>
    <property type="project" value="TreeGrafter"/>
</dbReference>
<evidence type="ECO:0000256" key="1">
    <source>
        <dbReference type="ARBA" id="ARBA00022729"/>
    </source>
</evidence>
<sequence length="267" mass="29711">MNESKLLLACAASWIRKVTPAAGIYNAVWRRQTSVHLSHQHCIMVLALSVVLACAGVALASRPTPYGHQPPTYGHQPSYCDPKTPPTCAAGSPLTYCLEDPEYPEYEIKGAISADHIFAKKYADVADQSADDLVDYVTKQQEEAFDYYFYTGASTGKSPYDATHWGGPEGYICPSDVAYARPKRAQNVEGKWRVIVNDVHYYTQTARLETCLFPEAACRALAPCFKSHCTQKYVYHRLLSFDPCDPYKGLFIDIYKMPSACSCHIPA</sequence>
<accession>A0A8J5JFG2</accession>
<dbReference type="InterPro" id="IPR052444">
    <property type="entry name" value="Spz/Toll_ligand-like"/>
</dbReference>
<dbReference type="SUPFAM" id="SSF57501">
    <property type="entry name" value="Cystine-knot cytokines"/>
    <property type="match status" value="1"/>
</dbReference>
<dbReference type="Pfam" id="PF16077">
    <property type="entry name" value="Spaetzle"/>
    <property type="match status" value="1"/>
</dbReference>
<dbReference type="GO" id="GO:0005121">
    <property type="term" value="F:Toll binding"/>
    <property type="evidence" value="ECO:0007669"/>
    <property type="project" value="TreeGrafter"/>
</dbReference>
<dbReference type="InterPro" id="IPR032104">
    <property type="entry name" value="Spaetzle"/>
</dbReference>
<proteinExistence type="predicted"/>
<dbReference type="GO" id="GO:0005615">
    <property type="term" value="C:extracellular space"/>
    <property type="evidence" value="ECO:0007669"/>
    <property type="project" value="UniProtKB-ARBA"/>
</dbReference>
<evidence type="ECO:0000313" key="6">
    <source>
        <dbReference type="Proteomes" id="UP000747542"/>
    </source>
</evidence>
<organism evidence="5 6">
    <name type="scientific">Homarus americanus</name>
    <name type="common">American lobster</name>
    <dbReference type="NCBI Taxonomy" id="6706"/>
    <lineage>
        <taxon>Eukaryota</taxon>
        <taxon>Metazoa</taxon>
        <taxon>Ecdysozoa</taxon>
        <taxon>Arthropoda</taxon>
        <taxon>Crustacea</taxon>
        <taxon>Multicrustacea</taxon>
        <taxon>Malacostraca</taxon>
        <taxon>Eumalacostraca</taxon>
        <taxon>Eucarida</taxon>
        <taxon>Decapoda</taxon>
        <taxon>Pleocyemata</taxon>
        <taxon>Astacidea</taxon>
        <taxon>Nephropoidea</taxon>
        <taxon>Nephropidae</taxon>
        <taxon>Homarus</taxon>
    </lineage>
</organism>
<dbReference type="EMBL" id="JAHLQT010039184">
    <property type="protein sequence ID" value="KAG7156346.1"/>
    <property type="molecule type" value="Genomic_DNA"/>
</dbReference>
<name>A0A8J5JFG2_HOMAM</name>
<evidence type="ECO:0000256" key="2">
    <source>
        <dbReference type="ARBA" id="ARBA00023157"/>
    </source>
</evidence>
<keyword evidence="2" id="KW-1015">Disulfide bond</keyword>
<dbReference type="PANTHER" id="PTHR23199">
    <property type="entry name" value="NEUROTROPHIN 1-RELATED"/>
    <property type="match status" value="1"/>
</dbReference>
<dbReference type="GO" id="GO:0008083">
    <property type="term" value="F:growth factor activity"/>
    <property type="evidence" value="ECO:0007669"/>
    <property type="project" value="TreeGrafter"/>
</dbReference>
<evidence type="ECO:0000256" key="3">
    <source>
        <dbReference type="ARBA" id="ARBA00023180"/>
    </source>
</evidence>
<keyword evidence="3" id="KW-0325">Glycoprotein</keyword>
<dbReference type="Gene3D" id="2.10.90.10">
    <property type="entry name" value="Cystine-knot cytokines"/>
    <property type="match status" value="1"/>
</dbReference>
<keyword evidence="6" id="KW-1185">Reference proteome</keyword>
<comment type="caution">
    <text evidence="5">The sequence shown here is derived from an EMBL/GenBank/DDBJ whole genome shotgun (WGS) entry which is preliminary data.</text>
</comment>